<dbReference type="SMART" id="SM00663">
    <property type="entry name" value="RPOLA_N"/>
    <property type="match status" value="1"/>
</dbReference>
<dbReference type="FunFam" id="1.10.274.100:FF:000001">
    <property type="entry name" value="DNA-directed RNA polymerase subunit"/>
    <property type="match status" value="1"/>
</dbReference>
<organism evidence="18">
    <name type="scientific">Wickerhamiella domercqiae</name>
    <name type="common">Yeast</name>
    <dbReference type="NCBI Taxonomy" id="45788"/>
    <lineage>
        <taxon>Eukaryota</taxon>
        <taxon>Fungi</taxon>
        <taxon>Dikarya</taxon>
        <taxon>Ascomycota</taxon>
        <taxon>Saccharomycotina</taxon>
        <taxon>Dipodascomycetes</taxon>
        <taxon>Dipodascales</taxon>
        <taxon>Trichomonascaceae</taxon>
        <taxon>Wickerhamiella</taxon>
    </lineage>
</organism>
<dbReference type="NCBIfam" id="NF006336">
    <property type="entry name" value="PRK08566.1"/>
    <property type="match status" value="1"/>
</dbReference>
<evidence type="ECO:0000256" key="1">
    <source>
        <dbReference type="ARBA" id="ARBA00004123"/>
    </source>
</evidence>
<feature type="compositionally biased region" description="Low complexity" evidence="16">
    <location>
        <begin position="1583"/>
        <end position="1671"/>
    </location>
</feature>
<evidence type="ECO:0000313" key="18">
    <source>
        <dbReference type="EMBL" id="ALK02061.1"/>
    </source>
</evidence>
<dbReference type="Gene3D" id="6.20.50.80">
    <property type="match status" value="1"/>
</dbReference>
<dbReference type="FunFam" id="4.10.860.120:FF:000003">
    <property type="entry name" value="DNA-directed RNA polymerase subunit"/>
    <property type="match status" value="1"/>
</dbReference>
<evidence type="ECO:0000256" key="3">
    <source>
        <dbReference type="ARBA" id="ARBA00022478"/>
    </source>
</evidence>
<evidence type="ECO:0000256" key="6">
    <source>
        <dbReference type="ARBA" id="ARBA00022695"/>
    </source>
</evidence>
<dbReference type="Pfam" id="PF04992">
    <property type="entry name" value="RNA_pol_Rpb1_6"/>
    <property type="match status" value="1"/>
</dbReference>
<dbReference type="FunFam" id="1.10.132.30:FF:000001">
    <property type="entry name" value="DNA-directed RNA polymerase subunit"/>
    <property type="match status" value="1"/>
</dbReference>
<proteinExistence type="inferred from homology"/>
<dbReference type="EC" id="2.7.7.6" evidence="15"/>
<feature type="region of interest" description="Disordered" evidence="16">
    <location>
        <begin position="1581"/>
        <end position="1740"/>
    </location>
</feature>
<keyword evidence="6 15" id="KW-0548">Nucleotidyltransferase</keyword>
<evidence type="ECO:0000256" key="9">
    <source>
        <dbReference type="ARBA" id="ARBA00022833"/>
    </source>
</evidence>
<dbReference type="GO" id="GO:0003899">
    <property type="term" value="F:DNA-directed RNA polymerase activity"/>
    <property type="evidence" value="ECO:0007669"/>
    <property type="project" value="UniProtKB-EC"/>
</dbReference>
<dbReference type="InterPro" id="IPR007083">
    <property type="entry name" value="RNA_pol_Rpb1_4"/>
</dbReference>
<dbReference type="InterPro" id="IPR007073">
    <property type="entry name" value="RNA_pol_Rpb1_7"/>
</dbReference>
<dbReference type="Gene3D" id="1.10.274.100">
    <property type="entry name" value="RNA polymerase Rpb1, domain 3"/>
    <property type="match status" value="1"/>
</dbReference>
<dbReference type="CDD" id="cd02733">
    <property type="entry name" value="RNAP_II_RPB1_N"/>
    <property type="match status" value="1"/>
</dbReference>
<dbReference type="InterPro" id="IPR044893">
    <property type="entry name" value="RNA_pol_Rpb1_clamp_domain"/>
</dbReference>
<dbReference type="Pfam" id="PF04998">
    <property type="entry name" value="RNA_pol_Rpb1_5"/>
    <property type="match status" value="1"/>
</dbReference>
<dbReference type="FunFam" id="3.30.1490.180:FF:000001">
    <property type="entry name" value="DNA-directed RNA polymerase subunit"/>
    <property type="match status" value="1"/>
</dbReference>
<accession>A0A0P0J032</accession>
<dbReference type="CDD" id="cd02584">
    <property type="entry name" value="RNAP_II_Rpb1_C"/>
    <property type="match status" value="1"/>
</dbReference>
<keyword evidence="13" id="KW-0539">Nucleus</keyword>
<dbReference type="FunFam" id="3.30.1360.140:FF:000001">
    <property type="entry name" value="DNA-directed RNA polymerase subunit"/>
    <property type="match status" value="1"/>
</dbReference>
<name>A0A0P0J032_WICDO</name>
<dbReference type="SUPFAM" id="SSF64484">
    <property type="entry name" value="beta and beta-prime subunits of DNA dependent RNA-polymerase"/>
    <property type="match status" value="1"/>
</dbReference>
<dbReference type="Pfam" id="PF04990">
    <property type="entry name" value="RNA_pol_Rpb1_7"/>
    <property type="match status" value="1"/>
</dbReference>
<dbReference type="InterPro" id="IPR007066">
    <property type="entry name" value="RNA_pol_Rpb1_3"/>
</dbReference>
<dbReference type="PANTHER" id="PTHR19376:SF37">
    <property type="entry name" value="DNA-DIRECTED RNA POLYMERASE II SUBUNIT RPB1"/>
    <property type="match status" value="1"/>
</dbReference>
<feature type="compositionally biased region" description="Low complexity" evidence="16">
    <location>
        <begin position="1678"/>
        <end position="1733"/>
    </location>
</feature>
<dbReference type="InterPro" id="IPR000684">
    <property type="entry name" value="RNA_pol_II_repeat_euk"/>
</dbReference>
<dbReference type="GO" id="GO:0005665">
    <property type="term" value="C:RNA polymerase II, core complex"/>
    <property type="evidence" value="ECO:0007669"/>
    <property type="project" value="TreeGrafter"/>
</dbReference>
<dbReference type="Gene3D" id="3.30.1360.140">
    <property type="match status" value="1"/>
</dbReference>
<dbReference type="Gene3D" id="6.10.250.2940">
    <property type="match status" value="1"/>
</dbReference>
<dbReference type="FunFam" id="2.40.40.20:FF:000019">
    <property type="entry name" value="DNA-directed RNA polymerase II subunit RPB1"/>
    <property type="match status" value="1"/>
</dbReference>
<dbReference type="InterPro" id="IPR038593">
    <property type="entry name" value="RNA_pol_Rpb1_7_sf"/>
</dbReference>
<dbReference type="EMBL" id="KT728697">
    <property type="protein sequence ID" value="ALK02061.1"/>
    <property type="molecule type" value="Genomic_DNA"/>
</dbReference>
<evidence type="ECO:0000256" key="7">
    <source>
        <dbReference type="ARBA" id="ARBA00022723"/>
    </source>
</evidence>
<dbReference type="Gene3D" id="3.30.1490.180">
    <property type="entry name" value="RNA polymerase ii"/>
    <property type="match status" value="1"/>
</dbReference>
<keyword evidence="10" id="KW-0460">Magnesium</keyword>
<comment type="catalytic activity">
    <reaction evidence="14 15">
        <text>RNA(n) + a ribonucleoside 5'-triphosphate = RNA(n+1) + diphosphate</text>
        <dbReference type="Rhea" id="RHEA:21248"/>
        <dbReference type="Rhea" id="RHEA-COMP:14527"/>
        <dbReference type="Rhea" id="RHEA-COMP:17342"/>
        <dbReference type="ChEBI" id="CHEBI:33019"/>
        <dbReference type="ChEBI" id="CHEBI:61557"/>
        <dbReference type="ChEBI" id="CHEBI:140395"/>
        <dbReference type="EC" id="2.7.7.6"/>
    </reaction>
</comment>
<dbReference type="InterPro" id="IPR042102">
    <property type="entry name" value="RNA_pol_Rpb1_3_sf"/>
</dbReference>
<evidence type="ECO:0000256" key="11">
    <source>
        <dbReference type="ARBA" id="ARBA00023125"/>
    </source>
</evidence>
<evidence type="ECO:0000256" key="13">
    <source>
        <dbReference type="ARBA" id="ARBA00023242"/>
    </source>
</evidence>
<comment type="similarity">
    <text evidence="2 15">Belongs to the RNA polymerase beta' chain family.</text>
</comment>
<dbReference type="GO" id="GO:0003677">
    <property type="term" value="F:DNA binding"/>
    <property type="evidence" value="ECO:0007669"/>
    <property type="project" value="UniProtKB-KW"/>
</dbReference>
<feature type="domain" description="RNA polymerase N-terminal" evidence="17">
    <location>
        <begin position="234"/>
        <end position="537"/>
    </location>
</feature>
<keyword evidence="5 15" id="KW-0808">Transferase</keyword>
<dbReference type="PRINTS" id="PR01217">
    <property type="entry name" value="PRICHEXTENSN"/>
</dbReference>
<dbReference type="InterPro" id="IPR007075">
    <property type="entry name" value="RNA_pol_Rpb1_6"/>
</dbReference>
<dbReference type="InterPro" id="IPR007080">
    <property type="entry name" value="RNA_pol_Rpb1_1"/>
</dbReference>
<sequence>MSGAQFPYSSAPLRSVKEVQFGLLSPDEIKALSVARIEYPETMDETKMRPRMGGLSDPRLGSIDRNFKCQTCGEGMADCPGHFGHIELAKPVFHIGYISKIKKVLETVCVHCGKVKSDESNPEFAAAIKIRNPKKRFAHVWEICRKKMVCEADVAVSGGDEKKTAHHGGCGNAQPIIRRDGLRLVGTWKRDKSSELDHPEKRYLTPTEVLNVFKHISETDIQNMGFDVDYARPDWLLITVLPVPPPPVRPSIAVNETARGEDDLTYKLADIIKANANVQRCDSEGAPAHVINEFEMLLQYHVATYMDNNIAGQPQALQKSGRPVKSIRARLKGKEGRLRGNLMGKRVNFSARTVITGDPNLDLDQVGVPKSIARTLTYPEAVTPYNIHRLTQYVRNGPNEHPGAKYIVRDTGERIDLRYHKRVGDIALQYGWKVERHLMDDDPVLFNRQPSLHKMSMMAHRVKVMPYSTFRLNLSVTSPYNADFDGDEMNLHVPQSEETRAELSQLCAVPLQIVSPQSNKPVMGIVQDTLAGIRKMTLRDTFIDYAAVQNILFWVPDWDGVVPPPAILKPKPLWTGKQMASMAIPAGIFMQRFDDNNPLHSPKDNGMLVYKGQVMYGVVNKKTVGSTAGGLIHTIFREKGPYVCARFFSSIQKIVNFWLLHNGFSIGIGDTIADRATMRNVTNTIADAKQQVQRITDDAQANTLSPEPGMTLRESFEAAVILVLNNCRDTAGREAEMSLQDTNNVKQMVSAGSKGSFINISQMSACVGQQIVEGRRIAFGFVDRTLPHFMRDDYSPESKGFVENSYLRGLTPQEFFFHAMAGREGLIDTAVKTAETGYIQRRLVKALEDIMVQYDGSARNSLGDVIQFTYGEDGLDGAQVERQTLDTIPGSDAAFERRFHVNVLEGESPLRIESAAEIIGNIEVQKMLDLEYAQLKADRELLRDFVFRDGDHNKPLPVNIRRVVQNAQQIFNVDQSRVSDLTVPEVIDGVRKLVEDDIVVIRGEGDALYEAQENAALLFRCLVRSRLAVKRVINEYRLSRVAFEWVLGEIASQFAKSIAHPGEMVGIIAAQSIGEPATQMTLNTFHYAGVSSKNVTLGVPRLKEILNVAKQIKTPALTVYLKPEVAQDIELAKEVQSRIEHTSLHNVTATTEIYYDPDPRTTVIEEDRDTVDAYFSIPDEQVEATLYMQSPWLLRLELDRAKMLDKQLTMAEVAETISQAFAGDLFVMWSEDNANKLVIRARVVRDPKAMDEEQAQEEDVMVRHVEQYMLENISLRGVPAISRVFMMESRTKEVDPTSGDYAQGTEWILETDGIDLAAVMAVDGVDPYRTYSNSFVEVLGVLGIEATRSALYREISKVIEFDGSYVNYRHMALLVDVMTSRGHLMAITRHGINRADTGALMRCSFEETVEILLEAAATAELDDCRGISENIMLGQLAPLGTGAFDVILDDAALSALPASSGAPAAVSMAASSAATSADDGSATPYDSFSPMPDHYGGATPGMTGGAAFSPITQSGMMDAARGGFTEYAGGFASPGYASPGFASPNGPTSPFSSFGAASPAYGGAASPAYAPSPAYMPSPAYAPSPAYSPSGGGASPSYSPSSPSYSPSSPSYSPSSPSYSPTSPQYSPTSPSYSPTSPQYSPTSPSYSPTSPQYSPTSPQYSPTSPQYSPGSPGGYGAASPRYSPTSPSFSPASPQYSPTSPSYSPTSPAYSSSGSYSPGAGSRSPSASPGSPVYDPEAH</sequence>
<keyword evidence="12 15" id="KW-0804">Transcription</keyword>
<dbReference type="Pfam" id="PF04997">
    <property type="entry name" value="RNA_pol_Rpb1_1"/>
    <property type="match status" value="1"/>
</dbReference>
<dbReference type="InterPro" id="IPR045867">
    <property type="entry name" value="DNA-dir_RpoC_beta_prime"/>
</dbReference>
<dbReference type="GO" id="GO:0006368">
    <property type="term" value="P:transcription elongation by RNA polymerase II"/>
    <property type="evidence" value="ECO:0007669"/>
    <property type="project" value="UniProtKB-ARBA"/>
</dbReference>
<comment type="function">
    <text evidence="15">DNA-dependent RNA polymerase catalyzes the transcription of DNA into RNA using the four ribonucleoside triphosphates as substrates.</text>
</comment>
<keyword evidence="9" id="KW-0862">Zinc</keyword>
<evidence type="ECO:0000256" key="2">
    <source>
        <dbReference type="ARBA" id="ARBA00006460"/>
    </source>
</evidence>
<dbReference type="Gene3D" id="1.10.132.30">
    <property type="match status" value="1"/>
</dbReference>
<dbReference type="FunFam" id="1.10.150.390:FF:000001">
    <property type="entry name" value="DNA-directed RNA polymerase subunit"/>
    <property type="match status" value="1"/>
</dbReference>
<dbReference type="InterPro" id="IPR006592">
    <property type="entry name" value="RNA_pol_N"/>
</dbReference>
<dbReference type="Pfam" id="PF00623">
    <property type="entry name" value="RNA_pol_Rpb1_2"/>
    <property type="match status" value="1"/>
</dbReference>
<keyword evidence="7" id="KW-0479">Metal-binding</keyword>
<dbReference type="InterPro" id="IPR000722">
    <property type="entry name" value="RNA_pol_asu"/>
</dbReference>
<gene>
    <name evidence="18" type="primary">RPB1</name>
</gene>
<evidence type="ECO:0000256" key="8">
    <source>
        <dbReference type="ARBA" id="ARBA00022737"/>
    </source>
</evidence>
<evidence type="ECO:0000256" key="5">
    <source>
        <dbReference type="ARBA" id="ARBA00022679"/>
    </source>
</evidence>
<keyword evidence="8" id="KW-0677">Repeat</keyword>
<keyword evidence="3 15" id="KW-0240">DNA-directed RNA polymerase</keyword>
<dbReference type="GO" id="GO:0006367">
    <property type="term" value="P:transcription initiation at RNA polymerase II promoter"/>
    <property type="evidence" value="ECO:0007669"/>
    <property type="project" value="UniProtKB-ARBA"/>
</dbReference>
<reference evidence="18" key="1">
    <citation type="journal article" date="2015" name="Mol. Biol. Evol.">
        <title>Stepwise functional evolution in a fungal sugar transporter family.</title>
        <authorList>
            <person name="Goncalves C."/>
            <person name="Coelho M.A."/>
            <person name="Salema-Oom M."/>
            <person name="Goncalves P."/>
        </authorList>
    </citation>
    <scope>NUCLEOTIDE SEQUENCE</scope>
    <source>
        <strain evidence="18">PYCC 3067</strain>
    </source>
</reference>
<evidence type="ECO:0000256" key="4">
    <source>
        <dbReference type="ARBA" id="ARBA00022553"/>
    </source>
</evidence>
<dbReference type="PANTHER" id="PTHR19376">
    <property type="entry name" value="DNA-DIRECTED RNA POLYMERASE"/>
    <property type="match status" value="1"/>
</dbReference>
<dbReference type="InterPro" id="IPR038120">
    <property type="entry name" value="Rpb1_funnel_sf"/>
</dbReference>
<keyword evidence="11" id="KW-0238">DNA-binding</keyword>
<dbReference type="PROSITE" id="PS00115">
    <property type="entry name" value="RNA_POL_II_REPEAT"/>
    <property type="match status" value="3"/>
</dbReference>
<evidence type="ECO:0000259" key="17">
    <source>
        <dbReference type="SMART" id="SM00663"/>
    </source>
</evidence>
<keyword evidence="4" id="KW-0597">Phosphoprotein</keyword>
<dbReference type="Gene3D" id="4.10.860.120">
    <property type="entry name" value="RNA polymerase II, clamp domain"/>
    <property type="match status" value="2"/>
</dbReference>
<evidence type="ECO:0000256" key="12">
    <source>
        <dbReference type="ARBA" id="ARBA00023163"/>
    </source>
</evidence>
<dbReference type="GO" id="GO:0046872">
    <property type="term" value="F:metal ion binding"/>
    <property type="evidence" value="ECO:0007669"/>
    <property type="project" value="UniProtKB-KW"/>
</dbReference>
<evidence type="ECO:0000256" key="10">
    <source>
        <dbReference type="ARBA" id="ARBA00022842"/>
    </source>
</evidence>
<evidence type="ECO:0000256" key="15">
    <source>
        <dbReference type="RuleBase" id="RU004279"/>
    </source>
</evidence>
<dbReference type="Pfam" id="PF04983">
    <property type="entry name" value="RNA_pol_Rpb1_3"/>
    <property type="match status" value="1"/>
</dbReference>
<comment type="subcellular location">
    <subcellularLocation>
        <location evidence="1">Nucleus</location>
    </subcellularLocation>
</comment>
<evidence type="ECO:0000256" key="16">
    <source>
        <dbReference type="SAM" id="MobiDB-lite"/>
    </source>
</evidence>
<dbReference type="InterPro" id="IPR007081">
    <property type="entry name" value="RNA_pol_Rpb1_5"/>
</dbReference>
<dbReference type="Pfam" id="PF05000">
    <property type="entry name" value="RNA_pol_Rpb1_4"/>
    <property type="match status" value="1"/>
</dbReference>
<protein>
    <recommendedName>
        <fullName evidence="15">DNA-directed RNA polymerase subunit</fullName>
        <ecNumber evidence="15">2.7.7.6</ecNumber>
    </recommendedName>
</protein>
<dbReference type="Gene3D" id="1.10.150.390">
    <property type="match status" value="1"/>
</dbReference>
<evidence type="ECO:0000256" key="14">
    <source>
        <dbReference type="ARBA" id="ARBA00048552"/>
    </source>
</evidence>
<dbReference type="Gene3D" id="2.40.40.20">
    <property type="match status" value="1"/>
</dbReference>